<dbReference type="InterPro" id="IPR015415">
    <property type="entry name" value="Spast_Vps4_C"/>
</dbReference>
<dbReference type="PANTHER" id="PTHR32251:SF17">
    <property type="entry name" value="STEROID 5-ALPHA REDUCTASE C-TERMINAL DOMAIN-CONTAINING PROTEIN"/>
    <property type="match status" value="1"/>
</dbReference>
<accession>A0A815HNR4</accession>
<organism evidence="5 6">
    <name type="scientific">Rotaria sordida</name>
    <dbReference type="NCBI Taxonomy" id="392033"/>
    <lineage>
        <taxon>Eukaryota</taxon>
        <taxon>Metazoa</taxon>
        <taxon>Spiralia</taxon>
        <taxon>Gnathifera</taxon>
        <taxon>Rotifera</taxon>
        <taxon>Eurotatoria</taxon>
        <taxon>Bdelloidea</taxon>
        <taxon>Philodinida</taxon>
        <taxon>Philodinidae</taxon>
        <taxon>Rotaria</taxon>
    </lineage>
</organism>
<dbReference type="Gene3D" id="1.20.120.1630">
    <property type="match status" value="1"/>
</dbReference>
<name>A0A815HNR4_9BILA</name>
<evidence type="ECO:0000256" key="3">
    <source>
        <dbReference type="SAM" id="Phobius"/>
    </source>
</evidence>
<evidence type="ECO:0000313" key="6">
    <source>
        <dbReference type="Proteomes" id="UP000663864"/>
    </source>
</evidence>
<keyword evidence="2" id="KW-0067">ATP-binding</keyword>
<dbReference type="Proteomes" id="UP000663864">
    <property type="component" value="Unassembled WGS sequence"/>
</dbReference>
<dbReference type="EMBL" id="CAJNOT010002958">
    <property type="protein sequence ID" value="CAF1355002.1"/>
    <property type="molecule type" value="Genomic_DNA"/>
</dbReference>
<gene>
    <name evidence="5" type="ORF">ZHD862_LOCUS30768</name>
</gene>
<reference evidence="5" key="1">
    <citation type="submission" date="2021-02" db="EMBL/GenBank/DDBJ databases">
        <authorList>
            <person name="Nowell W R."/>
        </authorList>
    </citation>
    <scope>NUCLEOTIDE SEQUENCE</scope>
</reference>
<dbReference type="Pfam" id="PF06966">
    <property type="entry name" value="DUF1295"/>
    <property type="match status" value="1"/>
</dbReference>
<feature type="transmembrane region" description="Helical" evidence="3">
    <location>
        <begin position="99"/>
        <end position="121"/>
    </location>
</feature>
<protein>
    <recommendedName>
        <fullName evidence="4">Spastin/Vps4 C-terminal domain-containing protein</fullName>
    </recommendedName>
</protein>
<dbReference type="Pfam" id="PF09336">
    <property type="entry name" value="Vps4_C"/>
    <property type="match status" value="1"/>
</dbReference>
<feature type="transmembrane region" description="Helical" evidence="3">
    <location>
        <begin position="210"/>
        <end position="229"/>
    </location>
</feature>
<evidence type="ECO:0000256" key="1">
    <source>
        <dbReference type="ARBA" id="ARBA00022741"/>
    </source>
</evidence>
<dbReference type="Gene3D" id="6.10.20.150">
    <property type="match status" value="1"/>
</dbReference>
<evidence type="ECO:0000313" key="5">
    <source>
        <dbReference type="EMBL" id="CAF1355002.1"/>
    </source>
</evidence>
<keyword evidence="1" id="KW-0547">Nucleotide-binding</keyword>
<feature type="domain" description="Spastin/Vps4 C-terminal" evidence="4">
    <location>
        <begin position="44"/>
        <end position="72"/>
    </location>
</feature>
<dbReference type="PANTHER" id="PTHR32251">
    <property type="entry name" value="3-OXO-5-ALPHA-STEROID 4-DEHYDROGENASE"/>
    <property type="match status" value="1"/>
</dbReference>
<proteinExistence type="predicted"/>
<keyword evidence="3" id="KW-0812">Transmembrane</keyword>
<dbReference type="PROSITE" id="PS50244">
    <property type="entry name" value="S5A_REDUCTASE"/>
    <property type="match status" value="1"/>
</dbReference>
<dbReference type="GO" id="GO:0005524">
    <property type="term" value="F:ATP binding"/>
    <property type="evidence" value="ECO:0007669"/>
    <property type="project" value="UniProtKB-KW"/>
</dbReference>
<sequence length="260" mass="30548">MVVQDVDINYLAASGLDLTKMCKQACLLATRDTTTMNSDQPAPVPEIRREDFEEAMKSARRSVSDKQIRKYELLGIFLFYRILKTGKDSRFDHMRNSPFKLFITWTMQDIWVIMTLLPTFYLNQKQIDKPLIKTDYIGWSIWLFGFIFEIIADKQKMSFKNNPNNKSKFIDIGLWKYSRHPNYFGEISTWLGLYISSSHILVGYERLFQIFSPIFVTLIISFLTGITILEKQAMKIYGNDPTYHIYRKQTPVLIPFINFP</sequence>
<evidence type="ECO:0000259" key="4">
    <source>
        <dbReference type="Pfam" id="PF09336"/>
    </source>
</evidence>
<comment type="caution">
    <text evidence="5">The sequence shown here is derived from an EMBL/GenBank/DDBJ whole genome shotgun (WGS) entry which is preliminary data.</text>
</comment>
<evidence type="ECO:0000256" key="2">
    <source>
        <dbReference type="ARBA" id="ARBA00022840"/>
    </source>
</evidence>
<dbReference type="AlphaFoldDB" id="A0A815HNR4"/>
<keyword evidence="3" id="KW-1133">Transmembrane helix</keyword>
<keyword evidence="3" id="KW-0472">Membrane</keyword>
<dbReference type="GO" id="GO:0016020">
    <property type="term" value="C:membrane"/>
    <property type="evidence" value="ECO:0007669"/>
    <property type="project" value="TreeGrafter"/>
</dbReference>
<dbReference type="InterPro" id="IPR010721">
    <property type="entry name" value="UstE-like"/>
</dbReference>
<feature type="transmembrane region" description="Helical" evidence="3">
    <location>
        <begin position="136"/>
        <end position="152"/>
    </location>
</feature>